<evidence type="ECO:0008006" key="3">
    <source>
        <dbReference type="Google" id="ProtNLM"/>
    </source>
</evidence>
<sequence length="241" mass="27076">MNITEKEGSDWLKWILITSIPLVQFDAHGTIVNLGSGTMIDHHGNRFILSVEHVVNSESTGWAAVIQQDGYGQLEYYRPQAFTFPGEIRKTSGEIRLLDLCAAQVSPDLQTWYEYRTPRGLFDKKPHQIFNTTCIGIPDVEQIYGFSGRIRSEKHGNDVFVSDMVTHSGLIYSHSEDEVHYFRLPESHPGHDEFQGCSGSPIVDFNRKIVALVIGGDISSGMIKGIAIQRILPNLKFLVSR</sequence>
<protein>
    <recommendedName>
        <fullName evidence="3">Trypsin-like peptidase</fullName>
    </recommendedName>
</protein>
<organism evidence="1 2">
    <name type="scientific">Undibacterium pigrum</name>
    <dbReference type="NCBI Taxonomy" id="401470"/>
    <lineage>
        <taxon>Bacteria</taxon>
        <taxon>Pseudomonadati</taxon>
        <taxon>Pseudomonadota</taxon>
        <taxon>Betaproteobacteria</taxon>
        <taxon>Burkholderiales</taxon>
        <taxon>Oxalobacteraceae</taxon>
        <taxon>Undibacterium</taxon>
    </lineage>
</organism>
<dbReference type="InterPro" id="IPR009003">
    <property type="entry name" value="Peptidase_S1_PA"/>
</dbReference>
<reference evidence="1 2" key="1">
    <citation type="submission" date="2018-05" db="EMBL/GenBank/DDBJ databases">
        <title>Genomic Encyclopedia of Type Strains, Phase IV (KMG-IV): sequencing the most valuable type-strain genomes for metagenomic binning, comparative biology and taxonomic classification.</title>
        <authorList>
            <person name="Goeker M."/>
        </authorList>
    </citation>
    <scope>NUCLEOTIDE SEQUENCE [LARGE SCALE GENOMIC DNA]</scope>
    <source>
        <strain evidence="1 2">DSM 19792</strain>
    </source>
</reference>
<gene>
    <name evidence="1" type="ORF">DFR42_11842</name>
</gene>
<dbReference type="SUPFAM" id="SSF50494">
    <property type="entry name" value="Trypsin-like serine proteases"/>
    <property type="match status" value="1"/>
</dbReference>
<name>A0A318IS81_9BURK</name>
<proteinExistence type="predicted"/>
<dbReference type="AlphaFoldDB" id="A0A318IS81"/>
<dbReference type="OrthoDB" id="7057402at2"/>
<dbReference type="Proteomes" id="UP000247792">
    <property type="component" value="Unassembled WGS sequence"/>
</dbReference>
<evidence type="ECO:0000313" key="2">
    <source>
        <dbReference type="Proteomes" id="UP000247792"/>
    </source>
</evidence>
<keyword evidence="2" id="KW-1185">Reference proteome</keyword>
<evidence type="ECO:0000313" key="1">
    <source>
        <dbReference type="EMBL" id="PXX37221.1"/>
    </source>
</evidence>
<accession>A0A318IS81</accession>
<dbReference type="RefSeq" id="WP_110258123.1">
    <property type="nucleotide sequence ID" value="NZ_QJKB01000018.1"/>
</dbReference>
<dbReference type="EMBL" id="QJKB01000018">
    <property type="protein sequence ID" value="PXX37221.1"/>
    <property type="molecule type" value="Genomic_DNA"/>
</dbReference>
<comment type="caution">
    <text evidence="1">The sequence shown here is derived from an EMBL/GenBank/DDBJ whole genome shotgun (WGS) entry which is preliminary data.</text>
</comment>